<evidence type="ECO:0000313" key="1">
    <source>
        <dbReference type="EMBL" id="BCE53389.1"/>
    </source>
</evidence>
<name>A0A809ZLZ9_9BRAD</name>
<dbReference type="EMBL" id="AP023095">
    <property type="protein sequence ID" value="BCE53389.1"/>
    <property type="molecule type" value="Genomic_DNA"/>
</dbReference>
<protein>
    <submittedName>
        <fullName evidence="1">Uncharacterized protein</fullName>
    </submittedName>
</protein>
<reference evidence="2" key="2">
    <citation type="submission" date="2020-05" db="EMBL/GenBank/DDBJ databases">
        <title>Complete genome sequence of Bradyrhizobium diazoefficiens XF6 isolated from soybean nodule.</title>
        <authorList>
            <person name="Noda R."/>
            <person name="Kakizaki K."/>
            <person name="Minamisawa K."/>
        </authorList>
    </citation>
    <scope>NUCLEOTIDE SEQUENCE</scope>
    <source>
        <strain evidence="2">XF6</strain>
    </source>
</reference>
<evidence type="ECO:0000313" key="2">
    <source>
        <dbReference type="EMBL" id="BCE62108.1"/>
    </source>
</evidence>
<dbReference type="EMBL" id="AP023096">
    <property type="protein sequence ID" value="BCE62108.1"/>
    <property type="molecule type" value="Genomic_DNA"/>
</dbReference>
<organism evidence="1">
    <name type="scientific">Bradyrhizobium diazoefficiens</name>
    <dbReference type="NCBI Taxonomy" id="1355477"/>
    <lineage>
        <taxon>Bacteria</taxon>
        <taxon>Pseudomonadati</taxon>
        <taxon>Pseudomonadota</taxon>
        <taxon>Alphaproteobacteria</taxon>
        <taxon>Hyphomicrobiales</taxon>
        <taxon>Nitrobacteraceae</taxon>
        <taxon>Bradyrhizobium</taxon>
    </lineage>
</organism>
<sequence length="59" mass="6568">MLPTVPAITGNVTRMGFALTWHLRPTKFDLVINLMTKKVVGVGIPTALLLQDIETIRHK</sequence>
<gene>
    <name evidence="1" type="ORF">XF5B_09010</name>
    <name evidence="2" type="ORF">XF6B_09070</name>
</gene>
<accession>A0A809ZLZ9</accession>
<dbReference type="AlphaFoldDB" id="A0A809ZLZ9"/>
<reference evidence="1" key="1">
    <citation type="submission" date="2020-05" db="EMBL/GenBank/DDBJ databases">
        <title>Complete genome sequence of Bradyrhizobium diazoefficiens XF5 isolated from soybean nodule.</title>
        <authorList>
            <person name="Noda R."/>
            <person name="Kakizaki K."/>
            <person name="Minamisawa K."/>
        </authorList>
    </citation>
    <scope>NUCLEOTIDE SEQUENCE</scope>
    <source>
        <strain evidence="1">XF5</strain>
    </source>
</reference>
<proteinExistence type="predicted"/>